<keyword evidence="15 46" id="KW-0408">Iron</keyword>
<comment type="catalytic activity">
    <reaction evidence="33">
        <text>4beta-hydroxycholesterol + reduced [NADPH--hemoprotein reductase] + O2 = 4beta,24S-dihydroxycholesterol + oxidized [NADPH--hemoprotein reductase] + H2O + H(+)</text>
        <dbReference type="Rhea" id="RHEA:46392"/>
        <dbReference type="Rhea" id="RHEA-COMP:11964"/>
        <dbReference type="Rhea" id="RHEA-COMP:11965"/>
        <dbReference type="ChEBI" id="CHEBI:15377"/>
        <dbReference type="ChEBI" id="CHEBI:15378"/>
        <dbReference type="ChEBI" id="CHEBI:15379"/>
        <dbReference type="ChEBI" id="CHEBI:57618"/>
        <dbReference type="ChEBI" id="CHEBI:58210"/>
        <dbReference type="ChEBI" id="CHEBI:85778"/>
        <dbReference type="ChEBI" id="CHEBI:86087"/>
    </reaction>
    <physiologicalReaction direction="left-to-right" evidence="33">
        <dbReference type="Rhea" id="RHEA:46393"/>
    </physiologicalReaction>
</comment>
<evidence type="ECO:0000256" key="8">
    <source>
        <dbReference type="ARBA" id="ARBA00022617"/>
    </source>
</evidence>
<dbReference type="AlphaFoldDB" id="A0A6I8PGI5"/>
<dbReference type="PRINTS" id="PR00463">
    <property type="entry name" value="EP450I"/>
</dbReference>
<evidence type="ECO:0000256" key="44">
    <source>
        <dbReference type="ARBA" id="ARBA00079170"/>
    </source>
</evidence>
<evidence type="ECO:0000256" key="20">
    <source>
        <dbReference type="ARBA" id="ARBA00023166"/>
    </source>
</evidence>
<evidence type="ECO:0000256" key="16">
    <source>
        <dbReference type="ARBA" id="ARBA00023018"/>
    </source>
</evidence>
<evidence type="ECO:0000256" key="2">
    <source>
        <dbReference type="ARBA" id="ARBA00004111"/>
    </source>
</evidence>
<comment type="catalytic activity">
    <reaction evidence="38">
        <text>progesterone + reduced [NADPH--hemoprotein reductase] + O2 = 17alpha-hydroxyprogesterone + oxidized [NADPH--hemoprotein reductase] + H2O + H(+)</text>
        <dbReference type="Rhea" id="RHEA:46308"/>
        <dbReference type="Rhea" id="RHEA-COMP:11964"/>
        <dbReference type="Rhea" id="RHEA-COMP:11965"/>
        <dbReference type="ChEBI" id="CHEBI:15377"/>
        <dbReference type="ChEBI" id="CHEBI:15378"/>
        <dbReference type="ChEBI" id="CHEBI:15379"/>
        <dbReference type="ChEBI" id="CHEBI:17026"/>
        <dbReference type="ChEBI" id="CHEBI:17252"/>
        <dbReference type="ChEBI" id="CHEBI:57618"/>
        <dbReference type="ChEBI" id="CHEBI:58210"/>
    </reaction>
    <physiologicalReaction direction="left-to-right" evidence="38">
        <dbReference type="Rhea" id="RHEA:46309"/>
    </physiologicalReaction>
</comment>
<dbReference type="InterPro" id="IPR017972">
    <property type="entry name" value="Cyt_P450_CS"/>
</dbReference>
<evidence type="ECO:0000256" key="1">
    <source>
        <dbReference type="ARBA" id="ARBA00001971"/>
    </source>
</evidence>
<evidence type="ECO:0000256" key="19">
    <source>
        <dbReference type="ARBA" id="ARBA00023136"/>
    </source>
</evidence>
<comment type="subcellular location">
    <subcellularLocation>
        <location evidence="3">Cell projection</location>
        <location evidence="3">Dendrite</location>
    </subcellularLocation>
    <subcellularLocation>
        <location evidence="4">Endoplasmic reticulum membrane</location>
        <topology evidence="4">Single-pass membrane protein</topology>
    </subcellularLocation>
    <subcellularLocation>
        <location evidence="2">Microsome membrane</location>
        <topology evidence="2">Single-pass membrane protein</topology>
    </subcellularLocation>
    <subcellularLocation>
        <location evidence="24">Postsynapse</location>
    </subcellularLocation>
    <subcellularLocation>
        <location evidence="23">Presynapse</location>
    </subcellularLocation>
</comment>
<dbReference type="InterPro" id="IPR002401">
    <property type="entry name" value="Cyt_P450_E_grp-I"/>
</dbReference>
<keyword evidence="10 46" id="KW-0479">Metal-binding</keyword>
<evidence type="ECO:0000256" key="28">
    <source>
        <dbReference type="ARBA" id="ARBA00050430"/>
    </source>
</evidence>
<evidence type="ECO:0000256" key="4">
    <source>
        <dbReference type="ARBA" id="ARBA00004389"/>
    </source>
</evidence>
<evidence type="ECO:0000256" key="30">
    <source>
        <dbReference type="ARBA" id="ARBA00050991"/>
    </source>
</evidence>
<evidence type="ECO:0000256" key="10">
    <source>
        <dbReference type="ARBA" id="ARBA00022723"/>
    </source>
</evidence>
<evidence type="ECO:0000256" key="35">
    <source>
        <dbReference type="ARBA" id="ARBA00051748"/>
    </source>
</evidence>
<evidence type="ECO:0000256" key="12">
    <source>
        <dbReference type="ARBA" id="ARBA00022848"/>
    </source>
</evidence>
<keyword evidence="17 47" id="KW-0503">Monooxygenase</keyword>
<keyword evidence="16" id="KW-0770">Synapse</keyword>
<dbReference type="GO" id="GO:0006805">
    <property type="term" value="P:xenobiotic metabolic process"/>
    <property type="evidence" value="ECO:0007669"/>
    <property type="project" value="Ensembl"/>
</dbReference>
<dbReference type="GO" id="GO:0005506">
    <property type="term" value="F:iron ion binding"/>
    <property type="evidence" value="ECO:0007669"/>
    <property type="project" value="InterPro"/>
</dbReference>
<dbReference type="GO" id="GO:0008395">
    <property type="term" value="F:steroid hydroxylase activity"/>
    <property type="evidence" value="ECO:0007669"/>
    <property type="project" value="Ensembl"/>
</dbReference>
<comment type="pathway">
    <text evidence="25">Steroid metabolism; cholesterol degradation.</text>
</comment>
<protein>
    <recommendedName>
        <fullName evidence="42">Cholesterol 24-hydroxylase</fullName>
        <ecNumber evidence="41">1.14.14.25</ecNumber>
    </recommendedName>
    <alternativeName>
        <fullName evidence="44">Cholesterol 24-monooxygenase</fullName>
    </alternativeName>
    <alternativeName>
        <fullName evidence="43">Cholesterol 24S-hydroxylase</fullName>
    </alternativeName>
    <alternativeName>
        <fullName evidence="45">Cytochrome P450 46A1</fullName>
    </alternativeName>
</protein>
<dbReference type="Pfam" id="PF00067">
    <property type="entry name" value="p450"/>
    <property type="match status" value="1"/>
</dbReference>
<dbReference type="GO" id="GO:0033781">
    <property type="term" value="F:cholesterol 24-hydroxylase activity"/>
    <property type="evidence" value="ECO:0000318"/>
    <property type="project" value="GO_Central"/>
</dbReference>
<evidence type="ECO:0000256" key="31">
    <source>
        <dbReference type="ARBA" id="ARBA00051188"/>
    </source>
</evidence>
<dbReference type="InParanoid" id="A0A6I8PGI5"/>
<evidence type="ECO:0000256" key="41">
    <source>
        <dbReference type="ARBA" id="ARBA00066440"/>
    </source>
</evidence>
<keyword evidence="14 47" id="KW-0560">Oxidoreductase</keyword>
<comment type="catalytic activity">
    <reaction evidence="37">
        <text>7-dehydrocholesterol + reduced [NADPH--hemoprotein reductase] + O2 = cholesta-5,7-dien-3beta,24S-diol + oxidized [NADPH--hemoprotein reductase] + H2O + H(+)</text>
        <dbReference type="Rhea" id="RHEA:53244"/>
        <dbReference type="Rhea" id="RHEA-COMP:11964"/>
        <dbReference type="Rhea" id="RHEA-COMP:11965"/>
        <dbReference type="ChEBI" id="CHEBI:15377"/>
        <dbReference type="ChEBI" id="CHEBI:15378"/>
        <dbReference type="ChEBI" id="CHEBI:15379"/>
        <dbReference type="ChEBI" id="CHEBI:17759"/>
        <dbReference type="ChEBI" id="CHEBI:57618"/>
        <dbReference type="ChEBI" id="CHEBI:58210"/>
        <dbReference type="ChEBI" id="CHEBI:137061"/>
    </reaction>
    <physiologicalReaction direction="left-to-right" evidence="37">
        <dbReference type="Rhea" id="RHEA:53245"/>
    </physiologicalReaction>
</comment>
<keyword evidence="21" id="KW-0753">Steroid metabolism</keyword>
<dbReference type="GO" id="GO:0042448">
    <property type="term" value="P:progesterone metabolic process"/>
    <property type="evidence" value="ECO:0007669"/>
    <property type="project" value="Ensembl"/>
</dbReference>
<comment type="catalytic activity">
    <reaction evidence="27">
        <text>testosterone + reduced [NADPH--hemoprotein reductase] + O2 = 2-hydroxytestosterone + oxidized [NADPH--hemoprotein reductase] + H2O + H(+)</text>
        <dbReference type="Rhea" id="RHEA:46300"/>
        <dbReference type="Rhea" id="RHEA-COMP:11964"/>
        <dbReference type="Rhea" id="RHEA-COMP:11965"/>
        <dbReference type="ChEBI" id="CHEBI:15377"/>
        <dbReference type="ChEBI" id="CHEBI:15378"/>
        <dbReference type="ChEBI" id="CHEBI:15379"/>
        <dbReference type="ChEBI" id="CHEBI:17347"/>
        <dbReference type="ChEBI" id="CHEBI:57618"/>
        <dbReference type="ChEBI" id="CHEBI:58210"/>
        <dbReference type="ChEBI" id="CHEBI:86013"/>
    </reaction>
    <physiologicalReaction direction="left-to-right" evidence="27">
        <dbReference type="Rhea" id="RHEA:46301"/>
    </physiologicalReaction>
</comment>
<dbReference type="GO" id="GO:0098794">
    <property type="term" value="C:postsynapse"/>
    <property type="evidence" value="ECO:0007669"/>
    <property type="project" value="UniProtKB-SubCell"/>
</dbReference>
<dbReference type="InterPro" id="IPR001128">
    <property type="entry name" value="Cyt_P450"/>
</dbReference>
<keyword evidence="12" id="KW-0492">Microsome</keyword>
<dbReference type="PANTHER" id="PTHR24293:SF1">
    <property type="entry name" value="CHOLESTEROL 24-HYDROXYLASE"/>
    <property type="match status" value="1"/>
</dbReference>
<reference evidence="49" key="3">
    <citation type="submission" date="2025-09" db="UniProtKB">
        <authorList>
            <consortium name="Ensembl"/>
        </authorList>
    </citation>
    <scope>IDENTIFICATION</scope>
    <source>
        <strain evidence="49">Glennie</strain>
    </source>
</reference>
<dbReference type="FunFam" id="1.10.630.10:FF:000031">
    <property type="entry name" value="cholesterol 24-hydroxylase isoform X2"/>
    <property type="match status" value="1"/>
</dbReference>
<evidence type="ECO:0000256" key="6">
    <source>
        <dbReference type="ARBA" id="ARBA00010617"/>
    </source>
</evidence>
<comment type="cofactor">
    <cofactor evidence="1 46">
        <name>heme</name>
        <dbReference type="ChEBI" id="CHEBI:30413"/>
    </cofactor>
</comment>
<keyword evidence="22" id="KW-0966">Cell projection</keyword>
<dbReference type="SUPFAM" id="SSF48264">
    <property type="entry name" value="Cytochrome P450"/>
    <property type="match status" value="1"/>
</dbReference>
<comment type="catalytic activity">
    <reaction evidence="32">
        <text>testosterone + reduced [NADPH--hemoprotein reductase] + O2 = 6beta,17beta-dihydroxyandrost-4-en-3-one + oxidized [NADPH--hemoprotein reductase] + H2O + H(+)</text>
        <dbReference type="Rhea" id="RHEA:46296"/>
        <dbReference type="Rhea" id="RHEA-COMP:11964"/>
        <dbReference type="Rhea" id="RHEA-COMP:11965"/>
        <dbReference type="ChEBI" id="CHEBI:15377"/>
        <dbReference type="ChEBI" id="CHEBI:15378"/>
        <dbReference type="ChEBI" id="CHEBI:15379"/>
        <dbReference type="ChEBI" id="CHEBI:17347"/>
        <dbReference type="ChEBI" id="CHEBI:34477"/>
        <dbReference type="ChEBI" id="CHEBI:57618"/>
        <dbReference type="ChEBI" id="CHEBI:58210"/>
    </reaction>
    <physiologicalReaction direction="left-to-right" evidence="32">
        <dbReference type="Rhea" id="RHEA:46297"/>
    </physiologicalReaction>
</comment>
<reference evidence="49" key="2">
    <citation type="submission" date="2025-08" db="UniProtKB">
        <authorList>
            <consortium name="Ensembl"/>
        </authorList>
    </citation>
    <scope>IDENTIFICATION</scope>
    <source>
        <strain evidence="49">Glennie</strain>
    </source>
</reference>
<dbReference type="InterPro" id="IPR036396">
    <property type="entry name" value="Cyt_P450_sf"/>
</dbReference>
<organism evidence="49 50">
    <name type="scientific">Ornithorhynchus anatinus</name>
    <name type="common">Duckbill platypus</name>
    <dbReference type="NCBI Taxonomy" id="9258"/>
    <lineage>
        <taxon>Eukaryota</taxon>
        <taxon>Metazoa</taxon>
        <taxon>Chordata</taxon>
        <taxon>Craniata</taxon>
        <taxon>Vertebrata</taxon>
        <taxon>Euteleostomi</taxon>
        <taxon>Mammalia</taxon>
        <taxon>Monotremata</taxon>
        <taxon>Ornithorhynchidae</taxon>
        <taxon>Ornithorhynchus</taxon>
    </lineage>
</organism>
<dbReference type="EC" id="1.14.14.25" evidence="41"/>
<comment type="catalytic activity">
    <reaction evidence="30">
        <text>cholesterol + reduced [NADPH--hemoprotein reductase] + O2 = (24S)-hydroxycholesterol + oxidized [NADPH--hemoprotein reductase] + H2O + H(+)</text>
        <dbReference type="Rhea" id="RHEA:22716"/>
        <dbReference type="Rhea" id="RHEA-COMP:11964"/>
        <dbReference type="Rhea" id="RHEA-COMP:11965"/>
        <dbReference type="ChEBI" id="CHEBI:15377"/>
        <dbReference type="ChEBI" id="CHEBI:15378"/>
        <dbReference type="ChEBI" id="CHEBI:15379"/>
        <dbReference type="ChEBI" id="CHEBI:16113"/>
        <dbReference type="ChEBI" id="CHEBI:34310"/>
        <dbReference type="ChEBI" id="CHEBI:57618"/>
        <dbReference type="ChEBI" id="CHEBI:58210"/>
        <dbReference type="EC" id="1.14.14.25"/>
    </reaction>
    <physiologicalReaction direction="left-to-right" evidence="30">
        <dbReference type="Rhea" id="RHEA:22717"/>
    </physiologicalReaction>
</comment>
<comment type="pathway">
    <text evidence="5">Lipid metabolism; C21-steroid hormone metabolism.</text>
</comment>
<evidence type="ECO:0000256" key="42">
    <source>
        <dbReference type="ARBA" id="ARBA00068948"/>
    </source>
</evidence>
<dbReference type="OrthoDB" id="1470350at2759"/>
<evidence type="ECO:0000256" key="21">
    <source>
        <dbReference type="ARBA" id="ARBA00023221"/>
    </source>
</evidence>
<keyword evidence="8 46" id="KW-0349">Heme</keyword>
<dbReference type="GO" id="GO:0006707">
    <property type="term" value="P:cholesterol catabolic process"/>
    <property type="evidence" value="ECO:0000318"/>
    <property type="project" value="GO_Central"/>
</dbReference>
<proteinExistence type="inferred from homology"/>
<evidence type="ECO:0000256" key="23">
    <source>
        <dbReference type="ARBA" id="ARBA00034106"/>
    </source>
</evidence>
<dbReference type="OMA" id="WKHQRRT"/>
<name>A0A6I8PGI5_ORNAN</name>
<evidence type="ECO:0000256" key="9">
    <source>
        <dbReference type="ARBA" id="ARBA00022692"/>
    </source>
</evidence>
<evidence type="ECO:0000256" key="36">
    <source>
        <dbReference type="ARBA" id="ARBA00051763"/>
    </source>
</evidence>
<comment type="similarity">
    <text evidence="6 47">Belongs to the cytochrome P450 family.</text>
</comment>
<dbReference type="Gene3D" id="1.10.630.10">
    <property type="entry name" value="Cytochrome P450"/>
    <property type="match status" value="1"/>
</dbReference>
<comment type="catalytic activity">
    <reaction evidence="36">
        <text>(24S)-hydroxycholesterol + reduced [NADPH--hemoprotein reductase] + O2 = (24S,25R)-24,26-dihydroxycholesterol + oxidized [NADPH--hemoprotein reductase] + H2O + H(+)</text>
        <dbReference type="Rhea" id="RHEA:46388"/>
        <dbReference type="Rhea" id="RHEA-COMP:11964"/>
        <dbReference type="Rhea" id="RHEA-COMP:11965"/>
        <dbReference type="ChEBI" id="CHEBI:15377"/>
        <dbReference type="ChEBI" id="CHEBI:15378"/>
        <dbReference type="ChEBI" id="CHEBI:15379"/>
        <dbReference type="ChEBI" id="CHEBI:34310"/>
        <dbReference type="ChEBI" id="CHEBI:57618"/>
        <dbReference type="ChEBI" id="CHEBI:58210"/>
        <dbReference type="ChEBI" id="CHEBI:86165"/>
    </reaction>
    <physiologicalReaction direction="left-to-right" evidence="36">
        <dbReference type="Rhea" id="RHEA:46389"/>
    </physiologicalReaction>
</comment>
<reference evidence="49 50" key="1">
    <citation type="journal article" date="2008" name="Nature">
        <title>Genome analysis of the platypus reveals unique signatures of evolution.</title>
        <authorList>
            <person name="Warren W.C."/>
            <person name="Hillier L.W."/>
            <person name="Marshall Graves J.A."/>
            <person name="Birney E."/>
            <person name="Ponting C.P."/>
            <person name="Grutzner F."/>
            <person name="Belov K."/>
            <person name="Miller W."/>
            <person name="Clarke L."/>
            <person name="Chinwalla A.T."/>
            <person name="Yang S.P."/>
            <person name="Heger A."/>
            <person name="Locke D.P."/>
            <person name="Miethke P."/>
            <person name="Waters P.D."/>
            <person name="Veyrunes F."/>
            <person name="Fulton L."/>
            <person name="Fulton B."/>
            <person name="Graves T."/>
            <person name="Wallis J."/>
            <person name="Puente X.S."/>
            <person name="Lopez-Otin C."/>
            <person name="Ordonez G.R."/>
            <person name="Eichler E.E."/>
            <person name="Chen L."/>
            <person name="Cheng Z."/>
            <person name="Deakin J.E."/>
            <person name="Alsop A."/>
            <person name="Thompson K."/>
            <person name="Kirby P."/>
            <person name="Papenfuss A.T."/>
            <person name="Wakefield M.J."/>
            <person name="Olender T."/>
            <person name="Lancet D."/>
            <person name="Huttley G.A."/>
            <person name="Smit A.F."/>
            <person name="Pask A."/>
            <person name="Temple-Smith P."/>
            <person name="Batzer M.A."/>
            <person name="Walker J.A."/>
            <person name="Konkel M.K."/>
            <person name="Harris R.S."/>
            <person name="Whittington C.M."/>
            <person name="Wong E.S."/>
            <person name="Gemmell N.J."/>
            <person name="Buschiazzo E."/>
            <person name="Vargas Jentzsch I.M."/>
            <person name="Merkel A."/>
            <person name="Schmitz J."/>
            <person name="Zemann A."/>
            <person name="Churakov G."/>
            <person name="Kriegs J.O."/>
            <person name="Brosius J."/>
            <person name="Murchison E.P."/>
            <person name="Sachidanandam R."/>
            <person name="Smith C."/>
            <person name="Hannon G.J."/>
            <person name="Tsend-Ayush E."/>
            <person name="McMillan D."/>
            <person name="Attenborough R."/>
            <person name="Rens W."/>
            <person name="Ferguson-Smith M."/>
            <person name="Lefevre C.M."/>
            <person name="Sharp J.A."/>
            <person name="Nicholas K.R."/>
            <person name="Ray D.A."/>
            <person name="Kube M."/>
            <person name="Reinhardt R."/>
            <person name="Pringle T.H."/>
            <person name="Taylor J."/>
            <person name="Jones R.C."/>
            <person name="Nixon B."/>
            <person name="Dacheux J.L."/>
            <person name="Niwa H."/>
            <person name="Sekita Y."/>
            <person name="Huang X."/>
            <person name="Stark A."/>
            <person name="Kheradpour P."/>
            <person name="Kellis M."/>
            <person name="Flicek P."/>
            <person name="Chen Y."/>
            <person name="Webber C."/>
            <person name="Hardison R."/>
            <person name="Nelson J."/>
            <person name="Hallsworth-Pepin K."/>
            <person name="Delehaunty K."/>
            <person name="Markovic C."/>
            <person name="Minx P."/>
            <person name="Feng Y."/>
            <person name="Kremitzki C."/>
            <person name="Mitreva M."/>
            <person name="Glasscock J."/>
            <person name="Wylie T."/>
            <person name="Wohldmann P."/>
            <person name="Thiru P."/>
            <person name="Nhan M.N."/>
            <person name="Pohl C.S."/>
            <person name="Smith S.M."/>
            <person name="Hou S."/>
            <person name="Nefedov M."/>
            <person name="de Jong P.J."/>
            <person name="Renfree M.B."/>
            <person name="Mardis E.R."/>
            <person name="Wilson R.K."/>
        </authorList>
    </citation>
    <scope>NUCLEOTIDE SEQUENCE [LARGE SCALE GENOMIC DNA]</scope>
    <source>
        <strain evidence="49 50">Glennie</strain>
    </source>
</reference>
<sequence length="520" mass="59294">MTSMMELVPGGCWGLLPILLSFLLLVFGLYCAYVHLIHLRYDYIPAPPRPSFLLGHLPIFWKASSKKELVHDIFLEWAKEYGPVVRLNAFHRISIFLTSPEAVKEFLMSPQYQKDPRVYGQLHSLFGERFLGKGIITIQEHERWHKQRKIMDPAFSRSYLVGMMGTFNEKAEQLMEILEEKADGKMEVSLLNMMNRVTLDIIAKVAFGMETNTLHDDQTPFPHAVTTAMKGVSMIRNPMLKFLPGKRKVVDEIRSSIRFLRQTGKECIERRREAIQNNEEIPPDILTQILKGEATEGPRDDETMVDNFISFFIAGHETTANQLAFTILELSRHPEILEKLQAEVDEVVGSKRDIEYEDLGKLQYLSQVFKEALRLYPPGPGTSRWLDKELVVDGIRLPAHTSIFLSSYTTGRLETNFKDPLVFNPDRFSPEAPKPYFTYFPFSLGPRSCIGQNFAQMESKVVMAKFLQRLEFQLAPGQNFTILDTGSLRPKDGVFCTLTPRKSHCDFSGGIGGNMISEGL</sequence>
<keyword evidence="19 48" id="KW-0472">Membrane</keyword>
<evidence type="ECO:0000256" key="5">
    <source>
        <dbReference type="ARBA" id="ARBA00005108"/>
    </source>
</evidence>
<comment type="function">
    <text evidence="40">P450 monooxygenase that plays a major role in cholesterol homeostasis in the brain. Primarily catalyzes the hydroxylation (with S stereochemistry) at C-24 of cholesterol side chain, triggering cholesterol diffusion out of neurons and its further degradation. By promoting constant cholesterol elimination in neurons, may activate the mevalonate pathway and coordinate the synthesis of new cholesterol and nonsterol isoprenoids involved in synaptic activity and learning. Further hydroxylates cholesterol derivatives and hormone steroids on both the ring and side chain of these molecules, converting them into active oxysterols involved in lipid signaling and biosynthesis. Acts as an epoxidase converting cholesta-5,24-dien-3beta-ol/desmosterol into (24S),25-epoxycholesterol, an abundant lipid ligand of nuclear NR1H2 and NR1H3 receptors shown to promote neurogenesis in developing brain. May also catalyze the oxidative metabolism of xenobiotics, such as clotrimazole.</text>
</comment>
<evidence type="ECO:0000256" key="32">
    <source>
        <dbReference type="ARBA" id="ARBA00051503"/>
    </source>
</evidence>
<comment type="catalytic activity">
    <reaction evidence="28">
        <text>(24S)-hydroxycholesterol + reduced [NADPH--hemoprotein reductase] + O2 = 24S,25-dihydroxycholesterol + oxidized [NADPH--hemoprotein reductase] + H2O + H(+)</text>
        <dbReference type="Rhea" id="RHEA:46384"/>
        <dbReference type="Rhea" id="RHEA-COMP:11964"/>
        <dbReference type="Rhea" id="RHEA-COMP:11965"/>
        <dbReference type="ChEBI" id="CHEBI:15377"/>
        <dbReference type="ChEBI" id="CHEBI:15378"/>
        <dbReference type="ChEBI" id="CHEBI:15379"/>
        <dbReference type="ChEBI" id="CHEBI:34310"/>
        <dbReference type="ChEBI" id="CHEBI:57618"/>
        <dbReference type="ChEBI" id="CHEBI:58210"/>
        <dbReference type="ChEBI" id="CHEBI:86074"/>
    </reaction>
    <physiologicalReaction direction="left-to-right" evidence="28">
        <dbReference type="Rhea" id="RHEA:46385"/>
    </physiologicalReaction>
</comment>
<evidence type="ECO:0000256" key="45">
    <source>
        <dbReference type="ARBA" id="ARBA00080170"/>
    </source>
</evidence>
<keyword evidence="11" id="KW-0256">Endoplasmic reticulum</keyword>
<dbReference type="Proteomes" id="UP000002279">
    <property type="component" value="Chromosome 1"/>
</dbReference>
<evidence type="ECO:0000256" key="33">
    <source>
        <dbReference type="ARBA" id="ARBA00051527"/>
    </source>
</evidence>
<evidence type="ECO:0000256" key="11">
    <source>
        <dbReference type="ARBA" id="ARBA00022824"/>
    </source>
</evidence>
<evidence type="ECO:0000256" key="25">
    <source>
        <dbReference type="ARBA" id="ARBA00049645"/>
    </source>
</evidence>
<dbReference type="Bgee" id="ENSOANG00000007692">
    <property type="expression patterns" value="Expressed in brain and 8 other cell types or tissues"/>
</dbReference>
<gene>
    <name evidence="49" type="primary">CYP46A1</name>
</gene>
<evidence type="ECO:0000256" key="47">
    <source>
        <dbReference type="RuleBase" id="RU000461"/>
    </source>
</evidence>
<dbReference type="GO" id="GO:0005789">
    <property type="term" value="C:endoplasmic reticulum membrane"/>
    <property type="evidence" value="ECO:0007669"/>
    <property type="project" value="UniProtKB-SubCell"/>
</dbReference>
<dbReference type="GO" id="GO:1900271">
    <property type="term" value="P:regulation of long-term synaptic potentiation"/>
    <property type="evidence" value="ECO:0007669"/>
    <property type="project" value="Ensembl"/>
</dbReference>
<evidence type="ECO:0000256" key="17">
    <source>
        <dbReference type="ARBA" id="ARBA00023033"/>
    </source>
</evidence>
<dbReference type="GO" id="GO:1903044">
    <property type="term" value="P:protein localization to membrane raft"/>
    <property type="evidence" value="ECO:0007669"/>
    <property type="project" value="Ensembl"/>
</dbReference>
<evidence type="ECO:0000256" key="39">
    <source>
        <dbReference type="ARBA" id="ARBA00052870"/>
    </source>
</evidence>
<comment type="catalytic activity">
    <reaction evidence="35">
        <text>cholestanol + reduced [NADPH--hemoprotein reductase] + O2 = (24S)-hydroxycholestanol + oxidized [NADPH--hemoprotein reductase] + H2O + H(+)</text>
        <dbReference type="Rhea" id="RHEA:53808"/>
        <dbReference type="Rhea" id="RHEA-COMP:11964"/>
        <dbReference type="Rhea" id="RHEA-COMP:11965"/>
        <dbReference type="ChEBI" id="CHEBI:15377"/>
        <dbReference type="ChEBI" id="CHEBI:15378"/>
        <dbReference type="ChEBI" id="CHEBI:15379"/>
        <dbReference type="ChEBI" id="CHEBI:57618"/>
        <dbReference type="ChEBI" id="CHEBI:58210"/>
        <dbReference type="ChEBI" id="CHEBI:86570"/>
        <dbReference type="ChEBI" id="CHEBI:137687"/>
    </reaction>
    <physiologicalReaction direction="left-to-right" evidence="35">
        <dbReference type="Rhea" id="RHEA:53809"/>
    </physiologicalReaction>
</comment>
<keyword evidence="20" id="KW-1207">Sterol metabolism</keyword>
<evidence type="ECO:0000256" key="7">
    <source>
        <dbReference type="ARBA" id="ARBA00022548"/>
    </source>
</evidence>
<evidence type="ECO:0000256" key="3">
    <source>
        <dbReference type="ARBA" id="ARBA00004279"/>
    </source>
</evidence>
<comment type="catalytic activity">
    <reaction evidence="31">
        <text>testosterone + reduced [NADPH--hemoprotein reductase] + O2 = 16beta,17beta-dihydroxyandrost-4-en-3-one + oxidized [NADPH--hemoprotein reductase] + H2O + H(+)</text>
        <dbReference type="Rhea" id="RHEA:46304"/>
        <dbReference type="Rhea" id="RHEA-COMP:11964"/>
        <dbReference type="Rhea" id="RHEA-COMP:11965"/>
        <dbReference type="ChEBI" id="CHEBI:15377"/>
        <dbReference type="ChEBI" id="CHEBI:15378"/>
        <dbReference type="ChEBI" id="CHEBI:15379"/>
        <dbReference type="ChEBI" id="CHEBI:17347"/>
        <dbReference type="ChEBI" id="CHEBI:57618"/>
        <dbReference type="ChEBI" id="CHEBI:58210"/>
        <dbReference type="ChEBI" id="CHEBI:83027"/>
    </reaction>
    <physiologicalReaction direction="left-to-right" evidence="31">
        <dbReference type="Rhea" id="RHEA:46305"/>
    </physiologicalReaction>
</comment>
<comment type="catalytic activity">
    <reaction evidence="29">
        <text>7-dehydrocholesterol + reduced [NADPH--hemoprotein reductase] + O2 = cholesta-5,7-dien-3beta,25-diol + oxidized [NADPH--hemoprotein reductase] + H2O + H(+)</text>
        <dbReference type="Rhea" id="RHEA:53240"/>
        <dbReference type="Rhea" id="RHEA-COMP:11964"/>
        <dbReference type="Rhea" id="RHEA-COMP:11965"/>
        <dbReference type="ChEBI" id="CHEBI:15377"/>
        <dbReference type="ChEBI" id="CHEBI:15378"/>
        <dbReference type="ChEBI" id="CHEBI:15379"/>
        <dbReference type="ChEBI" id="CHEBI:17759"/>
        <dbReference type="ChEBI" id="CHEBI:57618"/>
        <dbReference type="ChEBI" id="CHEBI:58210"/>
        <dbReference type="ChEBI" id="CHEBI:137057"/>
    </reaction>
    <physiologicalReaction direction="left-to-right" evidence="29">
        <dbReference type="Rhea" id="RHEA:53241"/>
    </physiologicalReaction>
</comment>
<dbReference type="PROSITE" id="PS00086">
    <property type="entry name" value="CYTOCHROME_P450"/>
    <property type="match status" value="1"/>
</dbReference>
<evidence type="ECO:0000256" key="15">
    <source>
        <dbReference type="ARBA" id="ARBA00023004"/>
    </source>
</evidence>
<dbReference type="GO" id="GO:0098793">
    <property type="term" value="C:presynapse"/>
    <property type="evidence" value="ECO:0007669"/>
    <property type="project" value="UniProtKB-SubCell"/>
</dbReference>
<evidence type="ECO:0000256" key="26">
    <source>
        <dbReference type="ARBA" id="ARBA00050139"/>
    </source>
</evidence>
<comment type="catalytic activity">
    <reaction evidence="39">
        <text>desmosterol + reduced [NADPH--hemoprotein reductase] + O2 = (24S)-25-epoxycholesterol + oxidized [NADPH--hemoprotein reductase] + H2O + H(+)</text>
        <dbReference type="Rhea" id="RHEA:53232"/>
        <dbReference type="Rhea" id="RHEA-COMP:11964"/>
        <dbReference type="Rhea" id="RHEA-COMP:11965"/>
        <dbReference type="ChEBI" id="CHEBI:15377"/>
        <dbReference type="ChEBI" id="CHEBI:15378"/>
        <dbReference type="ChEBI" id="CHEBI:15379"/>
        <dbReference type="ChEBI" id="CHEBI:17737"/>
        <dbReference type="ChEBI" id="CHEBI:41633"/>
        <dbReference type="ChEBI" id="CHEBI:57618"/>
        <dbReference type="ChEBI" id="CHEBI:58210"/>
    </reaction>
    <physiologicalReaction direction="left-to-right" evidence="39">
        <dbReference type="Rhea" id="RHEA:53233"/>
    </physiologicalReaction>
</comment>
<evidence type="ECO:0000256" key="48">
    <source>
        <dbReference type="SAM" id="Phobius"/>
    </source>
</evidence>
<comment type="catalytic activity">
    <reaction evidence="34">
        <text>7alpha-hydroxycholesterol + reduced [NADPH--hemoprotein reductase] + O2 = (24S)-7alpha-dihydroxycholesterol + oxidized [NADPH--hemoprotein reductase] + H2O + H(+)</text>
        <dbReference type="Rhea" id="RHEA:46380"/>
        <dbReference type="Rhea" id="RHEA-COMP:11964"/>
        <dbReference type="Rhea" id="RHEA-COMP:11965"/>
        <dbReference type="ChEBI" id="CHEBI:15377"/>
        <dbReference type="ChEBI" id="CHEBI:15378"/>
        <dbReference type="ChEBI" id="CHEBI:15379"/>
        <dbReference type="ChEBI" id="CHEBI:17500"/>
        <dbReference type="ChEBI" id="CHEBI:37640"/>
        <dbReference type="ChEBI" id="CHEBI:57618"/>
        <dbReference type="ChEBI" id="CHEBI:58210"/>
    </reaction>
    <physiologicalReaction direction="left-to-right" evidence="34">
        <dbReference type="Rhea" id="RHEA:46381"/>
    </physiologicalReaction>
</comment>
<evidence type="ECO:0000256" key="37">
    <source>
        <dbReference type="ARBA" id="ARBA00051817"/>
    </source>
</evidence>
<dbReference type="PANTHER" id="PTHR24293">
    <property type="entry name" value="CYTOCHROME P450 FAMILY 46 SUBFAMILY A"/>
    <property type="match status" value="1"/>
</dbReference>
<feature type="binding site" description="axial binding residue" evidence="46">
    <location>
        <position position="449"/>
    </location>
    <ligand>
        <name>heme</name>
        <dbReference type="ChEBI" id="CHEBI:30413"/>
    </ligand>
    <ligandPart>
        <name>Fe</name>
        <dbReference type="ChEBI" id="CHEBI:18248"/>
    </ligandPart>
</feature>
<evidence type="ECO:0000256" key="29">
    <source>
        <dbReference type="ARBA" id="ARBA00050696"/>
    </source>
</evidence>
<dbReference type="CDD" id="cd20613">
    <property type="entry name" value="CYP46A1-like"/>
    <property type="match status" value="1"/>
</dbReference>
<keyword evidence="13 48" id="KW-1133">Transmembrane helix</keyword>
<feature type="transmembrane region" description="Helical" evidence="48">
    <location>
        <begin position="12"/>
        <end position="36"/>
    </location>
</feature>
<dbReference type="InterPro" id="IPR039983">
    <property type="entry name" value="CYP46A1"/>
</dbReference>
<evidence type="ECO:0000256" key="13">
    <source>
        <dbReference type="ARBA" id="ARBA00022989"/>
    </source>
</evidence>
<dbReference type="FunCoup" id="A0A6I8PGI5">
    <property type="interactions" value="157"/>
</dbReference>
<evidence type="ECO:0000256" key="22">
    <source>
        <dbReference type="ARBA" id="ARBA00023273"/>
    </source>
</evidence>
<dbReference type="GO" id="GO:0020037">
    <property type="term" value="F:heme binding"/>
    <property type="evidence" value="ECO:0000318"/>
    <property type="project" value="GO_Central"/>
</dbReference>
<keyword evidence="50" id="KW-1185">Reference proteome</keyword>
<evidence type="ECO:0000313" key="49">
    <source>
        <dbReference type="Ensembl" id="ENSOANP00000053066.1"/>
    </source>
</evidence>
<evidence type="ECO:0000256" key="18">
    <source>
        <dbReference type="ARBA" id="ARBA00023098"/>
    </source>
</evidence>
<evidence type="ECO:0000256" key="14">
    <source>
        <dbReference type="ARBA" id="ARBA00023002"/>
    </source>
</evidence>
<evidence type="ECO:0000256" key="24">
    <source>
        <dbReference type="ARBA" id="ARBA00034110"/>
    </source>
</evidence>
<evidence type="ECO:0000313" key="50">
    <source>
        <dbReference type="Proteomes" id="UP000002279"/>
    </source>
</evidence>
<keyword evidence="9 48" id="KW-0812">Transmembrane</keyword>
<dbReference type="GO" id="GO:0030425">
    <property type="term" value="C:dendrite"/>
    <property type="evidence" value="ECO:0007669"/>
    <property type="project" value="UniProtKB-SubCell"/>
</dbReference>
<dbReference type="Ensembl" id="ENSOANT00000056936.1">
    <property type="protein sequence ID" value="ENSOANP00000053066.1"/>
    <property type="gene ID" value="ENSOANG00000007692.4"/>
</dbReference>
<accession>A0A6I8PGI5</accession>
<evidence type="ECO:0000256" key="43">
    <source>
        <dbReference type="ARBA" id="ARBA00077287"/>
    </source>
</evidence>
<dbReference type="PRINTS" id="PR00385">
    <property type="entry name" value="P450"/>
</dbReference>
<evidence type="ECO:0000256" key="34">
    <source>
        <dbReference type="ARBA" id="ARBA00051606"/>
    </source>
</evidence>
<evidence type="ECO:0000256" key="40">
    <source>
        <dbReference type="ARBA" id="ARBA00054645"/>
    </source>
</evidence>
<keyword evidence="18" id="KW-0443">Lipid metabolism</keyword>
<dbReference type="GeneTree" id="ENSGT00940000156927"/>
<comment type="catalytic activity">
    <reaction evidence="26">
        <text>desmosterol + reduced [NADPH--hemoprotein reductase] + O2 = (24Z),26-hydroxydesmosterol + oxidized [NADPH--hemoprotein reductase] + H2O + H(+)</text>
        <dbReference type="Rhea" id="RHEA:53236"/>
        <dbReference type="Rhea" id="RHEA-COMP:11964"/>
        <dbReference type="Rhea" id="RHEA-COMP:11965"/>
        <dbReference type="ChEBI" id="CHEBI:15377"/>
        <dbReference type="ChEBI" id="CHEBI:15378"/>
        <dbReference type="ChEBI" id="CHEBI:15379"/>
        <dbReference type="ChEBI" id="CHEBI:17737"/>
        <dbReference type="ChEBI" id="CHEBI:57618"/>
        <dbReference type="ChEBI" id="CHEBI:58210"/>
        <dbReference type="ChEBI" id="CHEBI:137053"/>
    </reaction>
    <physiologicalReaction direction="left-to-right" evidence="26">
        <dbReference type="Rhea" id="RHEA:53237"/>
    </physiologicalReaction>
</comment>
<evidence type="ECO:0000256" key="38">
    <source>
        <dbReference type="ARBA" id="ARBA00052074"/>
    </source>
</evidence>
<evidence type="ECO:0000256" key="27">
    <source>
        <dbReference type="ARBA" id="ARBA00050344"/>
    </source>
</evidence>
<evidence type="ECO:0000256" key="46">
    <source>
        <dbReference type="PIRSR" id="PIRSR602401-1"/>
    </source>
</evidence>
<keyword evidence="7" id="KW-0153">Cholesterol metabolism</keyword>